<dbReference type="GO" id="GO:0051301">
    <property type="term" value="P:cell division"/>
    <property type="evidence" value="ECO:0007669"/>
    <property type="project" value="UniProtKB-KW"/>
</dbReference>
<evidence type="ECO:0000256" key="7">
    <source>
        <dbReference type="SAM" id="MobiDB-lite"/>
    </source>
</evidence>
<dbReference type="OrthoDB" id="6272950at2759"/>
<evidence type="ECO:0000256" key="5">
    <source>
        <dbReference type="ARBA" id="ARBA00023306"/>
    </source>
</evidence>
<evidence type="ECO:0000313" key="10">
    <source>
        <dbReference type="Proteomes" id="UP000596742"/>
    </source>
</evidence>
<comment type="similarity">
    <text evidence="6">Belongs to the cyclin family.</text>
</comment>
<dbReference type="InterPro" id="IPR006671">
    <property type="entry name" value="Cyclin_N"/>
</dbReference>
<keyword evidence="3" id="KW-0106">Calcium</keyword>
<dbReference type="Pfam" id="PF02984">
    <property type="entry name" value="Cyclin_C"/>
    <property type="match status" value="1"/>
</dbReference>
<keyword evidence="10" id="KW-1185">Reference proteome</keyword>
<dbReference type="FunFam" id="1.10.472.10:FF:000001">
    <property type="entry name" value="G2/mitotic-specific cyclin"/>
    <property type="match status" value="1"/>
</dbReference>
<comment type="caution">
    <text evidence="9">The sequence shown here is derived from an EMBL/GenBank/DDBJ whole genome shotgun (WGS) entry which is preliminary data.</text>
</comment>
<dbReference type="AlphaFoldDB" id="A0A8B6DAV5"/>
<dbReference type="Gene3D" id="1.10.472.10">
    <property type="entry name" value="Cyclin-like"/>
    <property type="match status" value="2"/>
</dbReference>
<evidence type="ECO:0000256" key="2">
    <source>
        <dbReference type="ARBA" id="ARBA00022776"/>
    </source>
</evidence>
<dbReference type="Proteomes" id="UP000596742">
    <property type="component" value="Unassembled WGS sequence"/>
</dbReference>
<protein>
    <submittedName>
        <fullName evidence="9">Cyclin B</fullName>
    </submittedName>
</protein>
<dbReference type="Gene3D" id="1.10.238.10">
    <property type="entry name" value="EF-hand"/>
    <property type="match status" value="1"/>
</dbReference>
<dbReference type="SMART" id="SM01332">
    <property type="entry name" value="Cyclin_C"/>
    <property type="match status" value="1"/>
</dbReference>
<name>A0A8B6DAV5_MYTGA</name>
<organism evidence="9 10">
    <name type="scientific">Mytilus galloprovincialis</name>
    <name type="common">Mediterranean mussel</name>
    <dbReference type="NCBI Taxonomy" id="29158"/>
    <lineage>
        <taxon>Eukaryota</taxon>
        <taxon>Metazoa</taxon>
        <taxon>Spiralia</taxon>
        <taxon>Lophotrochozoa</taxon>
        <taxon>Mollusca</taxon>
        <taxon>Bivalvia</taxon>
        <taxon>Autobranchia</taxon>
        <taxon>Pteriomorphia</taxon>
        <taxon>Mytilida</taxon>
        <taxon>Mytiloidea</taxon>
        <taxon>Mytilidae</taxon>
        <taxon>Mytilinae</taxon>
        <taxon>Mytilus</taxon>
    </lineage>
</organism>
<dbReference type="SUPFAM" id="SSF47473">
    <property type="entry name" value="EF-hand"/>
    <property type="match status" value="1"/>
</dbReference>
<dbReference type="PANTHER" id="PTHR10177">
    <property type="entry name" value="CYCLINS"/>
    <property type="match status" value="1"/>
</dbReference>
<evidence type="ECO:0000256" key="6">
    <source>
        <dbReference type="RuleBase" id="RU000383"/>
    </source>
</evidence>
<dbReference type="PROSITE" id="PS00018">
    <property type="entry name" value="EF_HAND_1"/>
    <property type="match status" value="1"/>
</dbReference>
<evidence type="ECO:0000256" key="1">
    <source>
        <dbReference type="ARBA" id="ARBA00022618"/>
    </source>
</evidence>
<feature type="region of interest" description="Disordered" evidence="7">
    <location>
        <begin position="691"/>
        <end position="750"/>
    </location>
</feature>
<evidence type="ECO:0000313" key="9">
    <source>
        <dbReference type="EMBL" id="VDI16156.1"/>
    </source>
</evidence>
<feature type="compositionally biased region" description="Low complexity" evidence="7">
    <location>
        <begin position="691"/>
        <end position="743"/>
    </location>
</feature>
<evidence type="ECO:0000256" key="4">
    <source>
        <dbReference type="ARBA" id="ARBA00023127"/>
    </source>
</evidence>
<keyword evidence="1" id="KW-0132">Cell division</keyword>
<dbReference type="InterPro" id="IPR048258">
    <property type="entry name" value="Cyclins_cyclin-box"/>
</dbReference>
<keyword evidence="5" id="KW-0131">Cell cycle</keyword>
<dbReference type="PROSITE" id="PS00292">
    <property type="entry name" value="CYCLINS"/>
    <property type="match status" value="1"/>
</dbReference>
<dbReference type="InterPro" id="IPR002048">
    <property type="entry name" value="EF_hand_dom"/>
</dbReference>
<feature type="domain" description="EF-hand" evidence="8">
    <location>
        <begin position="607"/>
        <end position="642"/>
    </location>
</feature>
<gene>
    <name evidence="9" type="ORF">MGAL_10B047004</name>
</gene>
<evidence type="ECO:0000256" key="3">
    <source>
        <dbReference type="ARBA" id="ARBA00022837"/>
    </source>
</evidence>
<dbReference type="PROSITE" id="PS50222">
    <property type="entry name" value="EF_HAND_2"/>
    <property type="match status" value="1"/>
</dbReference>
<dbReference type="GO" id="GO:0005509">
    <property type="term" value="F:calcium ion binding"/>
    <property type="evidence" value="ECO:0007669"/>
    <property type="project" value="InterPro"/>
</dbReference>
<dbReference type="SUPFAM" id="SSF47954">
    <property type="entry name" value="Cyclin-like"/>
    <property type="match status" value="2"/>
</dbReference>
<dbReference type="InterPro" id="IPR004367">
    <property type="entry name" value="Cyclin_C-dom"/>
</dbReference>
<keyword evidence="2" id="KW-0498">Mitosis</keyword>
<dbReference type="InterPro" id="IPR039361">
    <property type="entry name" value="Cyclin"/>
</dbReference>
<dbReference type="EMBL" id="UYJE01003049">
    <property type="protein sequence ID" value="VDI16156.1"/>
    <property type="molecule type" value="Genomic_DNA"/>
</dbReference>
<dbReference type="InterPro" id="IPR036915">
    <property type="entry name" value="Cyclin-like_sf"/>
</dbReference>
<evidence type="ECO:0000259" key="8">
    <source>
        <dbReference type="PROSITE" id="PS50222"/>
    </source>
</evidence>
<proteinExistence type="inferred from homology"/>
<dbReference type="InterPro" id="IPR011992">
    <property type="entry name" value="EF-hand-dom_pair"/>
</dbReference>
<dbReference type="InterPro" id="IPR013763">
    <property type="entry name" value="Cyclin-like_dom"/>
</dbReference>
<dbReference type="InterPro" id="IPR018247">
    <property type="entry name" value="EF_Hand_1_Ca_BS"/>
</dbReference>
<keyword evidence="4 6" id="KW-0195">Cyclin</keyword>
<dbReference type="SMART" id="SM00385">
    <property type="entry name" value="CYCLIN"/>
    <property type="match status" value="2"/>
</dbReference>
<sequence length="750" mass="86474">MSNSNQGQPLKITELQAPRERQMTSDGLAMATAFTTNSSNFTQRKNKGFSSQSLRQKHNGEFTGCENMEISPDKIQEYLDSEKMVPASQMERRVLRETQNLQGNLNVDHVTKVKKEKSKEKSFYNVAKSKLAQQIMGKKTKSKSKKSTLFNVLNPEPSAILDDDLLCMDIDMLDPSTKIREMFIKRPDDVVDIYAHLNDQFNCPEYAQEVYCYLQSVERRLTFSDDYLASDPEVTPQMRAILTDWLIQVQVHEELCQQTIHLTVALIDRFLVLKGVKLQLLQLLGITCLFIAAKYVERFPPEVATLCHLTDNSFQPAQVLKLEIHVLKALNFDLNITDPTVFLDRFLEIETNQNKEIAHMSQYLLDLSLTEARFTVYQSSIMAASAMYLSRKLTDIDDPWNPTLAYYSRYSEKDLAACTKAYSKSLLKLPTSKFQGAKNKYNSMTNFDGISNHPALQNKDLLKEIAGEETLIMEMTSSIILLVLLGVCYVLGHGNHGHAPPAPGATPPPANTMGFHDTSLTQDEAHIKEHLKDEIDVTKKMTPQELEFHYFRLHDTNNDTKLDGLEIMAALSHIQHMFEIQPQEKQGKTEAEIEKLQAERKAGSLQYFADVIDNVLKDDDFNHDGYISYPEYMSARKRDYIKQQQEMAHHNEVNMQQQAAMQQQQYQQYMQWQQQQHHQQQQIGGNVQQFQQNPQQYNQQQPQQQQQLQYKPNQQQQQQQQQFNPNQQQQFQQPQQQQQFQQPAASNLKI</sequence>
<reference evidence="9" key="1">
    <citation type="submission" date="2018-11" db="EMBL/GenBank/DDBJ databases">
        <authorList>
            <person name="Alioto T."/>
            <person name="Alioto T."/>
        </authorList>
    </citation>
    <scope>NUCLEOTIDE SEQUENCE</scope>
</reference>
<accession>A0A8B6DAV5</accession>
<dbReference type="Pfam" id="PF00134">
    <property type="entry name" value="Cyclin_N"/>
    <property type="match status" value="1"/>
</dbReference>